<feature type="transmembrane region" description="Helical" evidence="8">
    <location>
        <begin position="153"/>
        <end position="173"/>
    </location>
</feature>
<evidence type="ECO:0000313" key="10">
    <source>
        <dbReference type="Proteomes" id="UP001078443"/>
    </source>
</evidence>
<dbReference type="EMBL" id="JAPQER010000019">
    <property type="protein sequence ID" value="MCY6485932.1"/>
    <property type="molecule type" value="Genomic_DNA"/>
</dbReference>
<dbReference type="RefSeq" id="WP_268042708.1">
    <property type="nucleotide sequence ID" value="NZ_JAPQER010000019.1"/>
</dbReference>
<feature type="transmembrane region" description="Helical" evidence="8">
    <location>
        <begin position="426"/>
        <end position="445"/>
    </location>
</feature>
<comment type="caution">
    <text evidence="9">The sequence shown here is derived from an EMBL/GenBank/DDBJ whole genome shotgun (WGS) entry which is preliminary data.</text>
</comment>
<feature type="transmembrane region" description="Helical" evidence="8">
    <location>
        <begin position="101"/>
        <end position="120"/>
    </location>
</feature>
<sequence length="551" mass="57640">MGLALIALIPILIVGILMLGFNLPSTKAMPAGFIFAGILASIFWKMPGDWIAAATISGAINTVDILLIVFGALLILQIMRKSGGIDGIAHSMASVSTDRRVQVIVIGFLMGAFFEGAAGFGTPAAVAAPLLVGLGFPPLVAAMVALIGNSAPVSFGAVGTPIIGGFANLEAMIKTAGYNGEMYSFLTSIGGFSAILHFIVGSFIPLVMVCTMTLIVDKSIKKGLEVLPLALFGGLIFTIPQVIIANFVGPELPALLGALIAIPIFVSAVKKGLFVPKNGWDFKPVEEWEEDWQGEIVVGSSKDDKQVMSAGKAWAPYILIGILLLLGRLKWLGITPILKLWSITWSNILGTSISRGITPLYNPGVIPFMLVAVLIPFMHGMDTKEAFKAWGETLKQIKSAAIALFFALGMTYILMNSGAATGTDSMLIVMAKTAAGLAGSGWYLIAPIVGSLGSFISGSATVSDIMFGGLQLSAAKEIGLPVIPILSLQAIGAAAGNMICVHNVVAVLTTVGLIGKEGKVLRNNMKIALAYGILSGVFAMIIVKVFMPNIF</sequence>
<feature type="transmembrane region" description="Helical" evidence="8">
    <location>
        <begin position="50"/>
        <end position="76"/>
    </location>
</feature>
<evidence type="ECO:0000256" key="7">
    <source>
        <dbReference type="ARBA" id="ARBA00023136"/>
    </source>
</evidence>
<keyword evidence="7 8" id="KW-0472">Membrane</keyword>
<keyword evidence="5 8" id="KW-0812">Transmembrane</keyword>
<dbReference type="NCBIfam" id="TIGR00795">
    <property type="entry name" value="lctP"/>
    <property type="match status" value="1"/>
</dbReference>
<feature type="transmembrane region" description="Helical" evidence="8">
    <location>
        <begin position="226"/>
        <end position="248"/>
    </location>
</feature>
<evidence type="ECO:0000256" key="2">
    <source>
        <dbReference type="ARBA" id="ARBA00010100"/>
    </source>
</evidence>
<dbReference type="Proteomes" id="UP001078443">
    <property type="component" value="Unassembled WGS sequence"/>
</dbReference>
<feature type="transmembrane region" description="Helical" evidence="8">
    <location>
        <begin position="185"/>
        <end position="214"/>
    </location>
</feature>
<protein>
    <recommendedName>
        <fullName evidence="8">L-lactate permease</fullName>
    </recommendedName>
</protein>
<comment type="function">
    <text evidence="8">Uptake of L-lactate across the membrane. Can also transport D-lactate and glycolate.</text>
</comment>
<dbReference type="Pfam" id="PF02652">
    <property type="entry name" value="Lactate_perm"/>
    <property type="match status" value="1"/>
</dbReference>
<keyword evidence="3 8" id="KW-0813">Transport</keyword>
<evidence type="ECO:0000256" key="4">
    <source>
        <dbReference type="ARBA" id="ARBA00022475"/>
    </source>
</evidence>
<evidence type="ECO:0000256" key="6">
    <source>
        <dbReference type="ARBA" id="ARBA00022989"/>
    </source>
</evidence>
<reference evidence="9" key="1">
    <citation type="submission" date="2022-12" db="EMBL/GenBank/DDBJ databases">
        <authorList>
            <person name="Wang J."/>
        </authorList>
    </citation>
    <scope>NUCLEOTIDE SEQUENCE</scope>
    <source>
        <strain evidence="9">HY-45-18</strain>
    </source>
</reference>
<evidence type="ECO:0000256" key="5">
    <source>
        <dbReference type="ARBA" id="ARBA00022692"/>
    </source>
</evidence>
<feature type="transmembrane region" description="Helical" evidence="8">
    <location>
        <begin position="314"/>
        <end position="340"/>
    </location>
</feature>
<evidence type="ECO:0000313" key="9">
    <source>
        <dbReference type="EMBL" id="MCY6485932.1"/>
    </source>
</evidence>
<keyword evidence="4 8" id="KW-1003">Cell membrane</keyword>
<feature type="transmembrane region" description="Helical" evidence="8">
    <location>
        <begin position="28"/>
        <end position="44"/>
    </location>
</feature>
<keyword evidence="6 8" id="KW-1133">Transmembrane helix</keyword>
<feature type="transmembrane region" description="Helical" evidence="8">
    <location>
        <begin position="490"/>
        <end position="515"/>
    </location>
</feature>
<feature type="transmembrane region" description="Helical" evidence="8">
    <location>
        <begin position="400"/>
        <end position="420"/>
    </location>
</feature>
<feature type="transmembrane region" description="Helical" evidence="8">
    <location>
        <begin position="126"/>
        <end position="146"/>
    </location>
</feature>
<proteinExistence type="inferred from homology"/>
<evidence type="ECO:0000256" key="8">
    <source>
        <dbReference type="RuleBase" id="RU365092"/>
    </source>
</evidence>
<accession>A0ABT4D5L3</accession>
<organism evidence="9 10">
    <name type="scientific">Clostridium aestuarii</name>
    <dbReference type="NCBI Taxonomy" id="338193"/>
    <lineage>
        <taxon>Bacteria</taxon>
        <taxon>Bacillati</taxon>
        <taxon>Bacillota</taxon>
        <taxon>Clostridia</taxon>
        <taxon>Eubacteriales</taxon>
        <taxon>Clostridiaceae</taxon>
        <taxon>Clostridium</taxon>
    </lineage>
</organism>
<dbReference type="PANTHER" id="PTHR30003:SF0">
    <property type="entry name" value="GLYCOLATE PERMEASE GLCA-RELATED"/>
    <property type="match status" value="1"/>
</dbReference>
<name>A0ABT4D5L3_9CLOT</name>
<keyword evidence="10" id="KW-1185">Reference proteome</keyword>
<evidence type="ECO:0000256" key="3">
    <source>
        <dbReference type="ARBA" id="ARBA00022448"/>
    </source>
</evidence>
<evidence type="ECO:0000256" key="1">
    <source>
        <dbReference type="ARBA" id="ARBA00004651"/>
    </source>
</evidence>
<comment type="similarity">
    <text evidence="2 8">Belongs to the lactate permease family.</text>
</comment>
<dbReference type="InterPro" id="IPR003804">
    <property type="entry name" value="Lactate_perm"/>
</dbReference>
<feature type="transmembrane region" description="Helical" evidence="8">
    <location>
        <begin position="6"/>
        <end position="23"/>
    </location>
</feature>
<dbReference type="PANTHER" id="PTHR30003">
    <property type="entry name" value="L-LACTATE PERMEASE"/>
    <property type="match status" value="1"/>
</dbReference>
<feature type="transmembrane region" description="Helical" evidence="8">
    <location>
        <begin position="527"/>
        <end position="547"/>
    </location>
</feature>
<feature type="transmembrane region" description="Helical" evidence="8">
    <location>
        <begin position="360"/>
        <end position="379"/>
    </location>
</feature>
<comment type="subcellular location">
    <subcellularLocation>
        <location evidence="1 8">Cell membrane</location>
        <topology evidence="1 8">Multi-pass membrane protein</topology>
    </subcellularLocation>
</comment>
<gene>
    <name evidence="9" type="ORF">OW763_16665</name>
</gene>